<keyword evidence="2" id="KW-0732">Signal</keyword>
<evidence type="ECO:0000256" key="2">
    <source>
        <dbReference type="SAM" id="SignalP"/>
    </source>
</evidence>
<dbReference type="Pfam" id="PF02368">
    <property type="entry name" value="Big_2"/>
    <property type="match status" value="1"/>
</dbReference>
<evidence type="ECO:0000313" key="4">
    <source>
        <dbReference type="EMBL" id="CAG7644361.1"/>
    </source>
</evidence>
<feature type="region of interest" description="Disordered" evidence="1">
    <location>
        <begin position="987"/>
        <end position="1007"/>
    </location>
</feature>
<feature type="chain" id="PRO_5046294735" description="F5/8 type C domain-containing protein" evidence="2">
    <location>
        <begin position="35"/>
        <end position="1007"/>
    </location>
</feature>
<dbReference type="Pfam" id="PF00754">
    <property type="entry name" value="F5_F8_type_C"/>
    <property type="match status" value="1"/>
</dbReference>
<sequence length="1007" mass="109175">MFSLKKTISRWMASMLLLSVLLPAMPGGVLPVHAADELANLALNQKVTKSSDCSCGRAAEAVDGNTATFWQPLAADRADGTVWIAVDLGASYAVDEVKLDFRTGSVSSYAIQTSTDQTVWHDAIVKNVTGSISGKVEKVNFPAVDTRYVRLLVTLANVNFQLNEIGIYSTNWTPPPAVLDSVYITDVQGRKLGEYDTTTLSKGTSYRFTIGGTMTDGKAADLSAANVSWASAKADVAAVDAGGNVTAVSEGAVKITGKATMDKVTKESSVWVDVYDPGTLLVDVGLDHALMARDIGQPALLNIGEVYPSVRLQPYADGTATASLVSASDGQVIQSLPASPLLAGTNKTLAFSGTVQKYGSYEIRLQFQFAGKKPVYDTLYFTAQNPADVGPDESKIAYTGPDGKMMYVPDYRGNRIIDFSNVGYMGGGVKLPDVQARIALEPMAGEADDTARIQAAIDQVSQMPLSAEGFRGAVLLKKGTYRVAGTLYIRASGVVLRGEGQGEDGTILYATGTAKRNILEIQGKAPRLLTDNATKIADLFVPSGAKSFNVDDASKFKAGDKVKVRRYGNSRWIHEIHMDTIFERDGTVQWTPFNLDFDRVITAVDQNRNQITIDAPLANSIERRWGGGEVIQYEDPDRIEQIGVENLRVDSAFDPSVTATNAGKTYYSDENHAVSFAIFTNVKNAWMREITGLHLNHALAHVSRGSKWVTVQDNKSLDMVSVITGGNRYPYKMSGELTLMQRNYAETARHAFVVDSRVQGPNVFLDSQSVNEFATSEPHHRWSVGGLYDNVSADIAIQDRGLLGSGHGWSGANYVTWNTEGDLVSQQPITAQNYAIGHVGAKKKPYLPNADDKRPRNDAYWEHLGSHVGPRSLYLQQLQDRLGPQALQNIAQTPVGGGMLNVPMLPKNLPLLKGIKINNKELDGFTPEVFDYNVQLPAGATSVPSVRPHDMRHDAEVVDASTVYGTSIIIIREKKNPSNSVRYNVRFSVPASTGDLDEPNEPSDPGE</sequence>
<proteinExistence type="predicted"/>
<feature type="signal peptide" evidence="2">
    <location>
        <begin position="1"/>
        <end position="34"/>
    </location>
</feature>
<name>A0ABN7TKR6_9BACL</name>
<dbReference type="EMBL" id="CAJVCE010000008">
    <property type="protein sequence ID" value="CAG7644361.1"/>
    <property type="molecule type" value="Genomic_DNA"/>
</dbReference>
<evidence type="ECO:0000313" key="5">
    <source>
        <dbReference type="Proteomes" id="UP000730618"/>
    </source>
</evidence>
<evidence type="ECO:0000256" key="1">
    <source>
        <dbReference type="SAM" id="MobiDB-lite"/>
    </source>
</evidence>
<protein>
    <recommendedName>
        <fullName evidence="3">F5/8 type C domain-containing protein</fullName>
    </recommendedName>
</protein>
<comment type="caution">
    <text evidence="4">The sequence shown here is derived from an EMBL/GenBank/DDBJ whole genome shotgun (WGS) entry which is preliminary data.</text>
</comment>
<dbReference type="Proteomes" id="UP000730618">
    <property type="component" value="Unassembled WGS sequence"/>
</dbReference>
<reference evidence="4 5" key="1">
    <citation type="submission" date="2021-06" db="EMBL/GenBank/DDBJ databases">
        <authorList>
            <person name="Criscuolo A."/>
        </authorList>
    </citation>
    <scope>NUCLEOTIDE SEQUENCE [LARGE SCALE GENOMIC DNA]</scope>
    <source>
        <strain evidence="5">CIP 111802</strain>
    </source>
</reference>
<dbReference type="PROSITE" id="PS50022">
    <property type="entry name" value="FA58C_3"/>
    <property type="match status" value="1"/>
</dbReference>
<dbReference type="InterPro" id="IPR003343">
    <property type="entry name" value="Big_2"/>
</dbReference>
<feature type="compositionally biased region" description="Acidic residues" evidence="1">
    <location>
        <begin position="995"/>
        <end position="1007"/>
    </location>
</feature>
<dbReference type="InterPro" id="IPR000421">
    <property type="entry name" value="FA58C"/>
</dbReference>
<evidence type="ECO:0000259" key="3">
    <source>
        <dbReference type="PROSITE" id="PS50022"/>
    </source>
</evidence>
<organism evidence="4 5">
    <name type="scientific">Paenibacillus allorhizosphaerae</name>
    <dbReference type="NCBI Taxonomy" id="2849866"/>
    <lineage>
        <taxon>Bacteria</taxon>
        <taxon>Bacillati</taxon>
        <taxon>Bacillota</taxon>
        <taxon>Bacilli</taxon>
        <taxon>Bacillales</taxon>
        <taxon>Paenibacillaceae</taxon>
        <taxon>Paenibacillus</taxon>
    </lineage>
</organism>
<dbReference type="RefSeq" id="WP_218099555.1">
    <property type="nucleotide sequence ID" value="NZ_CAJVCE010000008.1"/>
</dbReference>
<feature type="domain" description="F5/8 type C" evidence="3">
    <location>
        <begin position="29"/>
        <end position="170"/>
    </location>
</feature>
<keyword evidence="5" id="KW-1185">Reference proteome</keyword>
<accession>A0ABN7TKR6</accession>
<gene>
    <name evidence="4" type="ORF">PAECIP111802_03241</name>
</gene>